<keyword evidence="1" id="KW-0862">Zinc</keyword>
<dbReference type="PROSITE" id="PS50966">
    <property type="entry name" value="ZF_SWIM"/>
    <property type="match status" value="1"/>
</dbReference>
<dbReference type="PANTHER" id="PTHR47526:SF3">
    <property type="entry name" value="PHD-TYPE DOMAIN-CONTAINING PROTEIN"/>
    <property type="match status" value="1"/>
</dbReference>
<accession>A0A9N9QR69</accession>
<evidence type="ECO:0000313" key="3">
    <source>
        <dbReference type="EMBL" id="CAG9771221.1"/>
    </source>
</evidence>
<sequence>MTNMWGKSLENFEKYEFANASKFFSTKGWTKRQVTRGYKFFTERYIHKVFTAGKNVKACCYRSQKKNLKLHSLSMSFQEVDELLELIEAHCSCEAGNSESCNHVVGLAHYLDDLIRRGCTVIPDDEEMSCTSLPMQWNKPRGAKILPEKVCTSVFASPINTERKKEPVQSTFRCPFYNDVLKEVTNKEVGKLRDSLGPGKCLTSFFYIAGNENPAPTVSLSNGMSAPRGSVLELMDQGFSQTLEVQPSSNERNLPNLRSDAVNILLSLPPVYHSSLEEITFEHSVAIEKATRNQSKCKMWKDLRRLRFTASNFGAICKRRFFNNHFLEGYIQGPKDISNIGSVRHGLENENTAIRLYLLQNTTVKYFKCGLVVHPYASHLGASPDGILYKEGNWGILEVKCPCTRKSERLSDYLKMPTFCLKENDGELILKRTHSYFHQVQGQMLLTGLQFCEFVVYIKSSQELLTVTVAFDFNFCDDMYKKLTNIYETYICPLPAPTNVEPSI</sequence>
<dbReference type="Gene3D" id="3.90.320.10">
    <property type="match status" value="1"/>
</dbReference>
<feature type="domain" description="SWIM-type" evidence="2">
    <location>
        <begin position="73"/>
        <end position="112"/>
    </location>
</feature>
<keyword evidence="4" id="KW-1185">Reference proteome</keyword>
<dbReference type="GO" id="GO:0006281">
    <property type="term" value="P:DNA repair"/>
    <property type="evidence" value="ECO:0007669"/>
    <property type="project" value="UniProtKB-ARBA"/>
</dbReference>
<dbReference type="InterPro" id="IPR007527">
    <property type="entry name" value="Znf_SWIM"/>
</dbReference>
<evidence type="ECO:0000313" key="4">
    <source>
        <dbReference type="Proteomes" id="UP001152799"/>
    </source>
</evidence>
<dbReference type="InterPro" id="IPR011335">
    <property type="entry name" value="Restrct_endonuc-II-like"/>
</dbReference>
<reference evidence="3" key="1">
    <citation type="submission" date="2022-01" db="EMBL/GenBank/DDBJ databases">
        <authorList>
            <person name="King R."/>
        </authorList>
    </citation>
    <scope>NUCLEOTIDE SEQUENCE</scope>
</reference>
<proteinExistence type="predicted"/>
<dbReference type="SUPFAM" id="SSF52980">
    <property type="entry name" value="Restriction endonuclease-like"/>
    <property type="match status" value="1"/>
</dbReference>
<evidence type="ECO:0000256" key="1">
    <source>
        <dbReference type="PROSITE-ProRule" id="PRU00325"/>
    </source>
</evidence>
<dbReference type="GO" id="GO:0008270">
    <property type="term" value="F:zinc ion binding"/>
    <property type="evidence" value="ECO:0007669"/>
    <property type="project" value="UniProtKB-KW"/>
</dbReference>
<dbReference type="InterPro" id="IPR019080">
    <property type="entry name" value="YqaJ_viral_recombinase"/>
</dbReference>
<keyword evidence="1" id="KW-0863">Zinc-finger</keyword>
<protein>
    <recommendedName>
        <fullName evidence="2">SWIM-type domain-containing protein</fullName>
    </recommendedName>
</protein>
<gene>
    <name evidence="3" type="ORF">CEUTPL_LOCUS11659</name>
</gene>
<dbReference type="Proteomes" id="UP001152799">
    <property type="component" value="Chromosome 7"/>
</dbReference>
<dbReference type="AlphaFoldDB" id="A0A9N9QR69"/>
<name>A0A9N9QR69_9CUCU</name>
<dbReference type="InterPro" id="IPR011604">
    <property type="entry name" value="PDDEXK-like_dom_sf"/>
</dbReference>
<dbReference type="Pfam" id="PF09588">
    <property type="entry name" value="YqaJ"/>
    <property type="match status" value="1"/>
</dbReference>
<evidence type="ECO:0000259" key="2">
    <source>
        <dbReference type="PROSITE" id="PS50966"/>
    </source>
</evidence>
<dbReference type="OrthoDB" id="6589834at2759"/>
<organism evidence="3 4">
    <name type="scientific">Ceutorhynchus assimilis</name>
    <name type="common">cabbage seed weevil</name>
    <dbReference type="NCBI Taxonomy" id="467358"/>
    <lineage>
        <taxon>Eukaryota</taxon>
        <taxon>Metazoa</taxon>
        <taxon>Ecdysozoa</taxon>
        <taxon>Arthropoda</taxon>
        <taxon>Hexapoda</taxon>
        <taxon>Insecta</taxon>
        <taxon>Pterygota</taxon>
        <taxon>Neoptera</taxon>
        <taxon>Endopterygota</taxon>
        <taxon>Coleoptera</taxon>
        <taxon>Polyphaga</taxon>
        <taxon>Cucujiformia</taxon>
        <taxon>Curculionidae</taxon>
        <taxon>Ceutorhynchinae</taxon>
        <taxon>Ceutorhynchus</taxon>
    </lineage>
</organism>
<keyword evidence="1" id="KW-0479">Metal-binding</keyword>
<dbReference type="EMBL" id="OU892283">
    <property type="protein sequence ID" value="CAG9771221.1"/>
    <property type="molecule type" value="Genomic_DNA"/>
</dbReference>
<dbReference type="PANTHER" id="PTHR47526">
    <property type="entry name" value="ATP-DEPENDENT DNA HELICASE"/>
    <property type="match status" value="1"/>
</dbReference>
<dbReference type="CDD" id="cd22343">
    <property type="entry name" value="PDDEXK_lambda_exonuclease-like"/>
    <property type="match status" value="1"/>
</dbReference>